<dbReference type="Proteomes" id="UP000239388">
    <property type="component" value="Unassembled WGS sequence"/>
</dbReference>
<dbReference type="RefSeq" id="WP_105356012.1">
    <property type="nucleotide sequence ID" value="NZ_PUIB01000018.1"/>
</dbReference>
<reference evidence="3 4" key="1">
    <citation type="submission" date="2018-02" db="EMBL/GenBank/DDBJ databases">
        <title>Comparative genomes isolates from brazilian mangrove.</title>
        <authorList>
            <person name="Araujo J.E."/>
            <person name="Taketani R.G."/>
            <person name="Silva M.C.P."/>
            <person name="Loureco M.V."/>
            <person name="Andreote F.D."/>
        </authorList>
    </citation>
    <scope>NUCLEOTIDE SEQUENCE [LARGE SCALE GENOMIC DNA]</scope>
    <source>
        <strain evidence="3 4">NAP PRIS-MGV</strain>
    </source>
</reference>
<organism evidence="3 4">
    <name type="scientific">Blastopirellula marina</name>
    <dbReference type="NCBI Taxonomy" id="124"/>
    <lineage>
        <taxon>Bacteria</taxon>
        <taxon>Pseudomonadati</taxon>
        <taxon>Planctomycetota</taxon>
        <taxon>Planctomycetia</taxon>
        <taxon>Pirellulales</taxon>
        <taxon>Pirellulaceae</taxon>
        <taxon>Blastopirellula</taxon>
    </lineage>
</organism>
<evidence type="ECO:0000313" key="4">
    <source>
        <dbReference type="Proteomes" id="UP000239388"/>
    </source>
</evidence>
<protein>
    <recommendedName>
        <fullName evidence="5">HEAT repeat domain-containing protein</fullName>
    </recommendedName>
</protein>
<feature type="region of interest" description="Disordered" evidence="1">
    <location>
        <begin position="30"/>
        <end position="74"/>
    </location>
</feature>
<proteinExistence type="predicted"/>
<feature type="compositionally biased region" description="Basic and acidic residues" evidence="1">
    <location>
        <begin position="34"/>
        <end position="74"/>
    </location>
</feature>
<feature type="signal peptide" evidence="2">
    <location>
        <begin position="1"/>
        <end position="32"/>
    </location>
</feature>
<gene>
    <name evidence="3" type="ORF">C5Y98_17595</name>
</gene>
<evidence type="ECO:0000313" key="3">
    <source>
        <dbReference type="EMBL" id="PQO32954.1"/>
    </source>
</evidence>
<evidence type="ECO:0000256" key="2">
    <source>
        <dbReference type="SAM" id="SignalP"/>
    </source>
</evidence>
<accession>A0A2S8FM70</accession>
<feature type="chain" id="PRO_5015658468" description="HEAT repeat domain-containing protein" evidence="2">
    <location>
        <begin position="33"/>
        <end position="170"/>
    </location>
</feature>
<evidence type="ECO:0000256" key="1">
    <source>
        <dbReference type="SAM" id="MobiDB-lite"/>
    </source>
</evidence>
<keyword evidence="2" id="KW-0732">Signal</keyword>
<evidence type="ECO:0008006" key="5">
    <source>
        <dbReference type="Google" id="ProtNLM"/>
    </source>
</evidence>
<dbReference type="EMBL" id="PUIB01000018">
    <property type="protein sequence ID" value="PQO32954.1"/>
    <property type="molecule type" value="Genomic_DNA"/>
</dbReference>
<dbReference type="AlphaFoldDB" id="A0A2S8FM70"/>
<dbReference type="OrthoDB" id="292044at2"/>
<sequence length="170" mass="20298">MLAIFRMTTLTASPWLVLLIATAMISSQPAAAQDRVDRVRQEREARDREADRRMERDRPERREIDDRPRDERFDWQQHEREMQMHRQHMERIATQARVASDEVLTASFALEHLPELVRNPQERREVVTDMLQQTDNPAIKRLLRMKLLEYSLHSDQRDEALEHLRALIVP</sequence>
<name>A0A2S8FM70_9BACT</name>
<comment type="caution">
    <text evidence="3">The sequence shown here is derived from an EMBL/GenBank/DDBJ whole genome shotgun (WGS) entry which is preliminary data.</text>
</comment>